<dbReference type="EMBL" id="JAACJL010000046">
    <property type="protein sequence ID" value="KAF4613074.1"/>
    <property type="molecule type" value="Genomic_DNA"/>
</dbReference>
<comment type="caution">
    <text evidence="2">The sequence shown here is derived from an EMBL/GenBank/DDBJ whole genome shotgun (WGS) entry which is preliminary data.</text>
</comment>
<dbReference type="Proteomes" id="UP000521872">
    <property type="component" value="Unassembled WGS sequence"/>
</dbReference>
<sequence>MLSKVSKQIRRRSVQLSSSPLSETRTNREVVQCAPDLLRWGDFLDPFPVVAPGGYKRYYASSTSAFPQSPSFNPILSHCPEPSSSFSNRPATSLLFSPPSPIDIKPERCLGIIHEASLESMAPRTAAPPLRNRVSSNASSSNNGHPVSLRRIRRQLLRTPSIERDFPATPTHTRHLSEPSNISCATYETSSSTTGTTGLHQLHRMPLSHAGPRPTRSHSESSGSSQSNSSSGHSEYGPITPVMPLTPSTSTDGYEGVGGNGGGGVMKLKIANSNVMDNVKVAEAEDDSDNESMREFVGRLFQMGLVSPMEEIMDPLKRPDSRTSFNTAKTDFEDVDGDDSDDDGGGGYAHHGSS</sequence>
<accession>A0A8H4QLH3</accession>
<proteinExistence type="predicted"/>
<keyword evidence="3" id="KW-1185">Reference proteome</keyword>
<feature type="compositionally biased region" description="Polar residues" evidence="1">
    <location>
        <begin position="178"/>
        <end position="188"/>
    </location>
</feature>
<evidence type="ECO:0000313" key="3">
    <source>
        <dbReference type="Proteomes" id="UP000521872"/>
    </source>
</evidence>
<feature type="region of interest" description="Disordered" evidence="1">
    <location>
        <begin position="1"/>
        <end position="21"/>
    </location>
</feature>
<evidence type="ECO:0000256" key="1">
    <source>
        <dbReference type="SAM" id="MobiDB-lite"/>
    </source>
</evidence>
<organism evidence="2 3">
    <name type="scientific">Agrocybe pediades</name>
    <dbReference type="NCBI Taxonomy" id="84607"/>
    <lineage>
        <taxon>Eukaryota</taxon>
        <taxon>Fungi</taxon>
        <taxon>Dikarya</taxon>
        <taxon>Basidiomycota</taxon>
        <taxon>Agaricomycotina</taxon>
        <taxon>Agaricomycetes</taxon>
        <taxon>Agaricomycetidae</taxon>
        <taxon>Agaricales</taxon>
        <taxon>Agaricineae</taxon>
        <taxon>Strophariaceae</taxon>
        <taxon>Agrocybe</taxon>
    </lineage>
</organism>
<feature type="region of interest" description="Disordered" evidence="1">
    <location>
        <begin position="123"/>
        <end position="258"/>
    </location>
</feature>
<evidence type="ECO:0000313" key="2">
    <source>
        <dbReference type="EMBL" id="KAF4613074.1"/>
    </source>
</evidence>
<protein>
    <submittedName>
        <fullName evidence="2">Uncharacterized protein</fullName>
    </submittedName>
</protein>
<feature type="compositionally biased region" description="Gly residues" evidence="1">
    <location>
        <begin position="345"/>
        <end position="354"/>
    </location>
</feature>
<feature type="compositionally biased region" description="Acidic residues" evidence="1">
    <location>
        <begin position="333"/>
        <end position="344"/>
    </location>
</feature>
<dbReference type="AlphaFoldDB" id="A0A8H4QLH3"/>
<name>A0A8H4QLH3_9AGAR</name>
<reference evidence="2 3" key="1">
    <citation type="submission" date="2019-12" db="EMBL/GenBank/DDBJ databases">
        <authorList>
            <person name="Floudas D."/>
            <person name="Bentzer J."/>
            <person name="Ahren D."/>
            <person name="Johansson T."/>
            <person name="Persson P."/>
            <person name="Tunlid A."/>
        </authorList>
    </citation>
    <scope>NUCLEOTIDE SEQUENCE [LARGE SCALE GENOMIC DNA]</scope>
    <source>
        <strain evidence="2 3">CBS 102.39</strain>
    </source>
</reference>
<feature type="compositionally biased region" description="Low complexity" evidence="1">
    <location>
        <begin position="220"/>
        <end position="235"/>
    </location>
</feature>
<feature type="region of interest" description="Disordered" evidence="1">
    <location>
        <begin position="311"/>
        <end position="354"/>
    </location>
</feature>
<gene>
    <name evidence="2" type="ORF">D9613_011140</name>
</gene>
<feature type="compositionally biased region" description="Low complexity" evidence="1">
    <location>
        <begin position="189"/>
        <end position="198"/>
    </location>
</feature>